<evidence type="ECO:0000313" key="5">
    <source>
        <dbReference type="EMBL" id="MQQ01619.1"/>
    </source>
</evidence>
<proteinExistence type="inferred from homology"/>
<dbReference type="GO" id="GO:0003677">
    <property type="term" value="F:DNA binding"/>
    <property type="evidence" value="ECO:0007669"/>
    <property type="project" value="UniProtKB-KW"/>
</dbReference>
<reference evidence="5 6" key="1">
    <citation type="submission" date="2019-10" db="EMBL/GenBank/DDBJ databases">
        <title>Streptococcus mitis of the oral and urogenital tracts.</title>
        <authorList>
            <person name="Price T."/>
            <person name="Mores C.R."/>
            <person name="Putonti C."/>
            <person name="Wolfe A.J."/>
        </authorList>
    </citation>
    <scope>NUCLEOTIDE SEQUENCE [LARGE SCALE GENOMIC DNA]</scope>
    <source>
        <strain evidence="5 6">SM50</strain>
    </source>
</reference>
<feature type="domain" description="Type I restriction modification DNA specificity" evidence="4">
    <location>
        <begin position="277"/>
        <end position="428"/>
    </location>
</feature>
<comment type="similarity">
    <text evidence="1">Belongs to the type-I restriction system S methylase family.</text>
</comment>
<dbReference type="Pfam" id="PF01420">
    <property type="entry name" value="Methylase_S"/>
    <property type="match status" value="2"/>
</dbReference>
<comment type="caution">
    <text evidence="5">The sequence shown here is derived from an EMBL/GenBank/DDBJ whole genome shotgun (WGS) entry which is preliminary data.</text>
</comment>
<evidence type="ECO:0000313" key="6">
    <source>
        <dbReference type="Proteomes" id="UP000432694"/>
    </source>
</evidence>
<accession>A0A7X1QXI1</accession>
<feature type="domain" description="Type I restriction modification DNA specificity" evidence="4">
    <location>
        <begin position="58"/>
        <end position="181"/>
    </location>
</feature>
<dbReference type="Gene3D" id="3.90.220.20">
    <property type="entry name" value="DNA methylase specificity domains"/>
    <property type="match status" value="2"/>
</dbReference>
<evidence type="ECO:0000256" key="2">
    <source>
        <dbReference type="ARBA" id="ARBA00022747"/>
    </source>
</evidence>
<evidence type="ECO:0000256" key="1">
    <source>
        <dbReference type="ARBA" id="ARBA00010923"/>
    </source>
</evidence>
<dbReference type="CDD" id="cd17524">
    <property type="entry name" value="RMtype1_S_EcoUTORF5051P-TRD2-CR2_like"/>
    <property type="match status" value="1"/>
</dbReference>
<evidence type="ECO:0000256" key="3">
    <source>
        <dbReference type="ARBA" id="ARBA00023125"/>
    </source>
</evidence>
<dbReference type="InterPro" id="IPR000055">
    <property type="entry name" value="Restrct_endonuc_typeI_TRD"/>
</dbReference>
<protein>
    <recommendedName>
        <fullName evidence="4">Type I restriction modification DNA specificity domain-containing protein</fullName>
    </recommendedName>
</protein>
<name>A0A7X1QXI1_STRMT</name>
<dbReference type="PANTHER" id="PTHR30408">
    <property type="entry name" value="TYPE-1 RESTRICTION ENZYME ECOKI SPECIFICITY PROTEIN"/>
    <property type="match status" value="1"/>
</dbReference>
<dbReference type="InterPro" id="IPR044946">
    <property type="entry name" value="Restrct_endonuc_typeI_TRD_sf"/>
</dbReference>
<dbReference type="SUPFAM" id="SSF116734">
    <property type="entry name" value="DNA methylase specificity domain"/>
    <property type="match status" value="2"/>
</dbReference>
<dbReference type="Proteomes" id="UP000432694">
    <property type="component" value="Unassembled WGS sequence"/>
</dbReference>
<dbReference type="RefSeq" id="WP_153219489.1">
    <property type="nucleotide sequence ID" value="NZ_WIJB01000001.1"/>
</dbReference>
<dbReference type="GO" id="GO:0009307">
    <property type="term" value="P:DNA restriction-modification system"/>
    <property type="evidence" value="ECO:0007669"/>
    <property type="project" value="UniProtKB-KW"/>
</dbReference>
<keyword evidence="3" id="KW-0238">DNA-binding</keyword>
<dbReference type="InterPro" id="IPR052021">
    <property type="entry name" value="Type-I_RS_S_subunit"/>
</dbReference>
<dbReference type="EMBL" id="WIJB01000001">
    <property type="protein sequence ID" value="MQQ01619.1"/>
    <property type="molecule type" value="Genomic_DNA"/>
</dbReference>
<gene>
    <name evidence="5" type="ORF">GEZ98_01580</name>
</gene>
<evidence type="ECO:0000259" key="4">
    <source>
        <dbReference type="Pfam" id="PF01420"/>
    </source>
</evidence>
<dbReference type="PANTHER" id="PTHR30408:SF12">
    <property type="entry name" value="TYPE I RESTRICTION ENZYME MJAVIII SPECIFICITY SUBUNIT"/>
    <property type="match status" value="1"/>
</dbReference>
<sequence>MNNNLLKTASLSSLKNWSTLRFFSEQFSAKFPMKPLSNFLTRYKEPIVLEDNVLYNQITVKVRGNGVIKRCEKYGKDIGTKKQFVAREGQLIIASIDARNGAIGIIPRELDGAIVTNSFMLFEVSSIDIEYLTMILTTENFRKIWQANSSGTTNRQSVNEDIVLDTFIPVPSITEQERILKEYHELLDKAEAEVVKGDKYGLTLLKDIQSEVSDLNEDDLKADDSASILSTVSFTATDRWEVGYIYKQDHLDKINDSFKYDSKSISDLEPESLFGLSIKSSLEQKKGLIPMLRMTNIVNGEVDYSELKYVPAEEASSKTEVDKWILHNGDFLVTRTNGSKDLVGKAAVFKNTETFTYASYLIRYRFDDSIILTDYVNIMFLLPIVREQIAVMRRQGGGQYNLNSDEIGAIRIPVPSIPEQQRIIDRFNNQKDGANKYYEKAEELRKRAKIGFENEIFN</sequence>
<organism evidence="5 6">
    <name type="scientific">Streptococcus mitis</name>
    <dbReference type="NCBI Taxonomy" id="28037"/>
    <lineage>
        <taxon>Bacteria</taxon>
        <taxon>Bacillati</taxon>
        <taxon>Bacillota</taxon>
        <taxon>Bacilli</taxon>
        <taxon>Lactobacillales</taxon>
        <taxon>Streptococcaceae</taxon>
        <taxon>Streptococcus</taxon>
        <taxon>Streptococcus mitis group</taxon>
    </lineage>
</organism>
<keyword evidence="2" id="KW-0680">Restriction system</keyword>
<dbReference type="AlphaFoldDB" id="A0A7X1QXI1"/>